<feature type="coiled-coil region" evidence="1">
    <location>
        <begin position="1253"/>
        <end position="1287"/>
    </location>
</feature>
<feature type="region of interest" description="Disordered" evidence="2">
    <location>
        <begin position="332"/>
        <end position="352"/>
    </location>
</feature>
<feature type="compositionally biased region" description="Low complexity" evidence="2">
    <location>
        <begin position="798"/>
        <end position="807"/>
    </location>
</feature>
<feature type="coiled-coil region" evidence="1">
    <location>
        <begin position="210"/>
        <end position="258"/>
    </location>
</feature>
<feature type="region of interest" description="Disordered" evidence="2">
    <location>
        <begin position="762"/>
        <end position="807"/>
    </location>
</feature>
<feature type="compositionally biased region" description="Polar residues" evidence="2">
    <location>
        <begin position="75"/>
        <end position="89"/>
    </location>
</feature>
<evidence type="ECO:0000313" key="4">
    <source>
        <dbReference type="Proteomes" id="UP001314263"/>
    </source>
</evidence>
<dbReference type="EMBL" id="CAUYUE010000013">
    <property type="protein sequence ID" value="CAK0785989.1"/>
    <property type="molecule type" value="Genomic_DNA"/>
</dbReference>
<dbReference type="Proteomes" id="UP001314263">
    <property type="component" value="Unassembled WGS sequence"/>
</dbReference>
<feature type="compositionally biased region" description="Polar residues" evidence="2">
    <location>
        <begin position="712"/>
        <end position="730"/>
    </location>
</feature>
<feature type="compositionally biased region" description="Low complexity" evidence="2">
    <location>
        <begin position="571"/>
        <end position="583"/>
    </location>
</feature>
<protein>
    <submittedName>
        <fullName evidence="3">Uncharacterized protein</fullName>
    </submittedName>
</protein>
<organism evidence="3 4">
    <name type="scientific">Coccomyxa viridis</name>
    <dbReference type="NCBI Taxonomy" id="1274662"/>
    <lineage>
        <taxon>Eukaryota</taxon>
        <taxon>Viridiplantae</taxon>
        <taxon>Chlorophyta</taxon>
        <taxon>core chlorophytes</taxon>
        <taxon>Trebouxiophyceae</taxon>
        <taxon>Trebouxiophyceae incertae sedis</taxon>
        <taxon>Coccomyxaceae</taxon>
        <taxon>Coccomyxa</taxon>
    </lineage>
</organism>
<proteinExistence type="predicted"/>
<name>A0AAV1IJ26_9CHLO</name>
<gene>
    <name evidence="3" type="ORF">CVIRNUC_009202</name>
</gene>
<accession>A0AAV1IJ26</accession>
<sequence length="1333" mass="143049">MWQGFNQFANAVKEQAEAATRDLGLDSQLENARKAASGLLLDASPGKLESHQVEAENQGRHRRWDSAGFEGGNSHYPQLSEQAQQSSPGWQGLDNGGFDEVPLGSPPLKPGKAVSNGTAPHLDKVASSLRAYSEADEATKLHTENASLKQRLAAIENEAIIMSGELEDFKDKLQASEKAQAAAEAQVCDVSAARGEEEPLSDGNDLAAVVQALQADLKAQRDAAKGAIRQAASFKKAAEAAEEQAARVQDEMRLQNGMLIQELQALRQSTQARADDASQGERGTDADEITDMKAKMTKLKRQALNFKNKLAEAIAARDTALAELQSAKEAQQDAASVPLEGETDSSTAKPEAAQLQLERLREEHSAALAREQAQAEQLRKVQKDVESLTGQLSSAGKGLDEAQQQRAVIQTEQQDLSRQLQASHTLIESYESAKQQGEQRDAGAVAKLQAELASTHGTLETLHQQVDALAAERDSALSEASVVCQLLKNHQAAVKQLEKQHAQVEEQLEDVRRAHQTLEAQAATDMDKAERDRSLALSLAEQRLQELQALQTHLESASEPSAPVPGLGTESAQAATADAAASNRADRTQAESEEAASTASPEQAMQSNPLFSPAPETSAEGTPLRGAPAAAPVRKPSAAMRKVKELQAALSRKDIELVALQAQLQTALGNCKAQDGSVSTAEGPSQELLALREQKMSTEAECSRLQGELSGLKSSPETADGQRQSAQEELQSARDRLSAQSAESEEALRRVAALTTELESAREQTQRLQSALDAANEKVESGHAELESAKSQGEEAAQKAQASAASAKELRRQLTEVQGALQQNVQELNVLRESRADEAGPAATAMREAKARATAAERAAASALEKAKAAQAALEESEKQASSTAQAADERWQKAQQQCQQLQGQLAEAKEEAQGLREALYTERAAAHTVAAELRRELEQQHEADKATAMTGASNSFTQQLQEQQDLSEQALARQAAQLQEAQDVIQQLTLELGTAQAAAADYANAGTKMQALTQEAEELRRRLVEASSELQAVQQEASEAQAAAKERHKRFTLLNTTFRKKEEALISRAEDAEAALREALADADEAKQQALLDKQEAERLRKLVQSLQSDLDAAMVKLAAAEKAQNAAEKAAADASGELGTLQLQLQSAQADQAKAAEWADDFEQRVADAVKVREEELVEQALMADKAAQQAHELMLRAESQSAAAEAAKIELSLRLAAALSEQEAAEDISAVPSAPSKSSSQPPGDGMQRIEELELAASVASRRAASAEAELHRTKQQLDFTDKRAKELAWQIKMISDPKQLGGQQTSRPVPAGMTASVLDMFGCGANFRR</sequence>
<feature type="compositionally biased region" description="Low complexity" evidence="2">
    <location>
        <begin position="1232"/>
        <end position="1246"/>
    </location>
</feature>
<reference evidence="3 4" key="1">
    <citation type="submission" date="2023-10" db="EMBL/GenBank/DDBJ databases">
        <authorList>
            <person name="Maclean D."/>
            <person name="Macfadyen A."/>
        </authorList>
    </citation>
    <scope>NUCLEOTIDE SEQUENCE [LARGE SCALE GENOMIC DNA]</scope>
</reference>
<feature type="region of interest" description="Disordered" evidence="2">
    <location>
        <begin position="832"/>
        <end position="851"/>
    </location>
</feature>
<keyword evidence="1" id="KW-0175">Coiled coil</keyword>
<dbReference type="SUPFAM" id="SSF57997">
    <property type="entry name" value="Tropomyosin"/>
    <property type="match status" value="2"/>
</dbReference>
<feature type="coiled-coil region" evidence="1">
    <location>
        <begin position="972"/>
        <end position="1139"/>
    </location>
</feature>
<feature type="coiled-coil region" evidence="1">
    <location>
        <begin position="138"/>
        <end position="186"/>
    </location>
</feature>
<feature type="coiled-coil region" evidence="1">
    <location>
        <begin position="357"/>
        <end position="419"/>
    </location>
</feature>
<feature type="region of interest" description="Disordered" evidence="2">
    <location>
        <begin position="270"/>
        <end position="289"/>
    </location>
</feature>
<feature type="compositionally biased region" description="Basic and acidic residues" evidence="2">
    <location>
        <begin position="48"/>
        <end position="59"/>
    </location>
</feature>
<feature type="region of interest" description="Disordered" evidence="2">
    <location>
        <begin position="553"/>
        <end position="636"/>
    </location>
</feature>
<feature type="coiled-coil region" evidence="1">
    <location>
        <begin position="289"/>
        <end position="330"/>
    </location>
</feature>
<evidence type="ECO:0000313" key="3">
    <source>
        <dbReference type="EMBL" id="CAK0785989.1"/>
    </source>
</evidence>
<feature type="region of interest" description="Disordered" evidence="2">
    <location>
        <begin position="1229"/>
        <end position="1249"/>
    </location>
</feature>
<feature type="region of interest" description="Disordered" evidence="2">
    <location>
        <begin position="699"/>
        <end position="745"/>
    </location>
</feature>
<feature type="compositionally biased region" description="Low complexity" evidence="2">
    <location>
        <begin position="595"/>
        <end position="604"/>
    </location>
</feature>
<comment type="caution">
    <text evidence="3">The sequence shown here is derived from an EMBL/GenBank/DDBJ whole genome shotgun (WGS) entry which is preliminary data.</text>
</comment>
<evidence type="ECO:0000256" key="2">
    <source>
        <dbReference type="SAM" id="MobiDB-lite"/>
    </source>
</evidence>
<keyword evidence="4" id="KW-1185">Reference proteome</keyword>
<feature type="region of interest" description="Disordered" evidence="2">
    <location>
        <begin position="43"/>
        <end position="119"/>
    </location>
</feature>
<feature type="compositionally biased region" description="Basic and acidic residues" evidence="2">
    <location>
        <begin position="775"/>
        <end position="797"/>
    </location>
</feature>
<feature type="compositionally biased region" description="Low complexity" evidence="2">
    <location>
        <begin position="842"/>
        <end position="851"/>
    </location>
</feature>
<evidence type="ECO:0000256" key="1">
    <source>
        <dbReference type="SAM" id="Coils"/>
    </source>
</evidence>